<proteinExistence type="predicted"/>
<dbReference type="Proteomes" id="UP000605986">
    <property type="component" value="Unassembled WGS sequence"/>
</dbReference>
<comment type="caution">
    <text evidence="2">The sequence shown here is derived from an EMBL/GenBank/DDBJ whole genome shotgun (WGS) entry which is preliminary data.</text>
</comment>
<feature type="region of interest" description="Disordered" evidence="1">
    <location>
        <begin position="239"/>
        <end position="311"/>
    </location>
</feature>
<evidence type="ECO:0000256" key="1">
    <source>
        <dbReference type="SAM" id="MobiDB-lite"/>
    </source>
</evidence>
<evidence type="ECO:0000313" key="2">
    <source>
        <dbReference type="EMBL" id="KAF4440610.1"/>
    </source>
</evidence>
<sequence>MVHRGDQNIIDTVKKINSGSRSIRNLSVDIFPSIPVHKLDTIQIRDLYQAIVKEVFRQAGMQKTQARGCWDSIVDRLMRSDVLQAKTSASCDTWRSLVETVKEAVKLHKHSNKPTCITAPYLFYALVIIVFRKLWPRSGEVFDNHPEVAKLFGELNAIQWLPVAIKLYKKTHGKPFVIELDRNTISPAAQQKLVGGKQVWVVTVKQPAVNIYESEFRNIMGVPLVTYNSVIAKVENHDQPLPSIEPYSPMVASTARSSAEGDSGGDDAGGKADKDDSHDEDDEGDEDDDNGRASENEDDIIDENENVENEGADTLHDYARELRQLGKGLRASEQAALRRIRKGIVRRAKEADKKQDEVEFQRQLQCGLDRNIMSAVEDAIANVSHKRDGFDSYSHLKAL</sequence>
<dbReference type="OrthoDB" id="5106256at2759"/>
<accession>A0A8H4NMH0</accession>
<feature type="compositionally biased region" description="Acidic residues" evidence="1">
    <location>
        <begin position="278"/>
        <end position="289"/>
    </location>
</feature>
<evidence type="ECO:0000313" key="3">
    <source>
        <dbReference type="Proteomes" id="UP000605986"/>
    </source>
</evidence>
<dbReference type="AlphaFoldDB" id="A0A8H4NMH0"/>
<name>A0A8H4NMH0_9HYPO</name>
<reference evidence="2" key="1">
    <citation type="submission" date="2020-01" db="EMBL/GenBank/DDBJ databases">
        <title>Identification and distribution of gene clusters putatively required for synthesis of sphingolipid metabolism inhibitors in phylogenetically diverse species of the filamentous fungus Fusarium.</title>
        <authorList>
            <person name="Kim H.-S."/>
            <person name="Busman M."/>
            <person name="Brown D.W."/>
            <person name="Divon H."/>
            <person name="Uhlig S."/>
            <person name="Proctor R.H."/>
        </authorList>
    </citation>
    <scope>NUCLEOTIDE SEQUENCE</scope>
    <source>
        <strain evidence="2">NRRL 53441</strain>
    </source>
</reference>
<gene>
    <name evidence="2" type="ORF">F53441_12231</name>
</gene>
<feature type="compositionally biased region" description="Acidic residues" evidence="1">
    <location>
        <begin position="296"/>
        <end position="311"/>
    </location>
</feature>
<dbReference type="EMBL" id="JAADJG010000650">
    <property type="protein sequence ID" value="KAF4440610.1"/>
    <property type="molecule type" value="Genomic_DNA"/>
</dbReference>
<organism evidence="2 3">
    <name type="scientific">Fusarium austroafricanum</name>
    <dbReference type="NCBI Taxonomy" id="2364996"/>
    <lineage>
        <taxon>Eukaryota</taxon>
        <taxon>Fungi</taxon>
        <taxon>Dikarya</taxon>
        <taxon>Ascomycota</taxon>
        <taxon>Pezizomycotina</taxon>
        <taxon>Sordariomycetes</taxon>
        <taxon>Hypocreomycetidae</taxon>
        <taxon>Hypocreales</taxon>
        <taxon>Nectriaceae</taxon>
        <taxon>Fusarium</taxon>
        <taxon>Fusarium concolor species complex</taxon>
    </lineage>
</organism>
<feature type="compositionally biased region" description="Basic and acidic residues" evidence="1">
    <location>
        <begin position="268"/>
        <end position="277"/>
    </location>
</feature>
<protein>
    <submittedName>
        <fullName evidence="2">Uncharacterized protein</fullName>
    </submittedName>
</protein>
<keyword evidence="3" id="KW-1185">Reference proteome</keyword>